<keyword evidence="3" id="KW-1185">Reference proteome</keyword>
<organism evidence="2 3">
    <name type="scientific">Prosthecobacter vanneervenii</name>
    <dbReference type="NCBI Taxonomy" id="48466"/>
    <lineage>
        <taxon>Bacteria</taxon>
        <taxon>Pseudomonadati</taxon>
        <taxon>Verrucomicrobiota</taxon>
        <taxon>Verrucomicrobiia</taxon>
        <taxon>Verrucomicrobiales</taxon>
        <taxon>Verrucomicrobiaceae</taxon>
        <taxon>Prosthecobacter</taxon>
    </lineage>
</organism>
<dbReference type="EMBL" id="JACHIG010000002">
    <property type="protein sequence ID" value="MBB5031703.1"/>
    <property type="molecule type" value="Genomic_DNA"/>
</dbReference>
<keyword evidence="1" id="KW-1133">Transmembrane helix</keyword>
<evidence type="ECO:0000256" key="1">
    <source>
        <dbReference type="SAM" id="Phobius"/>
    </source>
</evidence>
<proteinExistence type="predicted"/>
<dbReference type="Proteomes" id="UP000590740">
    <property type="component" value="Unassembled WGS sequence"/>
</dbReference>
<name>A0A7W7Y8P7_9BACT</name>
<reference evidence="2 3" key="1">
    <citation type="submission" date="2020-08" db="EMBL/GenBank/DDBJ databases">
        <title>Genomic Encyclopedia of Type Strains, Phase IV (KMG-IV): sequencing the most valuable type-strain genomes for metagenomic binning, comparative biology and taxonomic classification.</title>
        <authorList>
            <person name="Goeker M."/>
        </authorList>
    </citation>
    <scope>NUCLEOTIDE SEQUENCE [LARGE SCALE GENOMIC DNA]</scope>
    <source>
        <strain evidence="2 3">DSM 12252</strain>
    </source>
</reference>
<dbReference type="AlphaFoldDB" id="A0A7W7Y8P7"/>
<protein>
    <submittedName>
        <fullName evidence="2">Uncharacterized protein</fullName>
    </submittedName>
</protein>
<gene>
    <name evidence="2" type="ORF">HNQ65_001271</name>
</gene>
<feature type="transmembrane region" description="Helical" evidence="1">
    <location>
        <begin position="6"/>
        <end position="24"/>
    </location>
</feature>
<keyword evidence="1" id="KW-0812">Transmembrane</keyword>
<accession>A0A7W7Y8P7</accession>
<keyword evidence="1" id="KW-0472">Membrane</keyword>
<evidence type="ECO:0000313" key="2">
    <source>
        <dbReference type="EMBL" id="MBB5031703.1"/>
    </source>
</evidence>
<comment type="caution">
    <text evidence="2">The sequence shown here is derived from an EMBL/GenBank/DDBJ whole genome shotgun (WGS) entry which is preliminary data.</text>
</comment>
<dbReference type="RefSeq" id="WP_184338638.1">
    <property type="nucleotide sequence ID" value="NZ_JACHIG010000002.1"/>
</dbReference>
<feature type="transmembrane region" description="Helical" evidence="1">
    <location>
        <begin position="45"/>
        <end position="66"/>
    </location>
</feature>
<sequence length="68" mass="7111">MPTASVFFGSLIVGAIGLAALLYGKSVGSVVKMVLGAGMLACSYLITESWLLWTSGAVLTLVLMSWKE</sequence>
<evidence type="ECO:0000313" key="3">
    <source>
        <dbReference type="Proteomes" id="UP000590740"/>
    </source>
</evidence>